<name>A0ABN8HX55_9NEOP</name>
<keyword evidence="2" id="KW-1185">Reference proteome</keyword>
<feature type="non-terminal residue" evidence="1">
    <location>
        <position position="1"/>
    </location>
</feature>
<accession>A0ABN8HX55</accession>
<proteinExistence type="predicted"/>
<gene>
    <name evidence="1" type="ORF">IPOD504_LOCUS2882</name>
</gene>
<dbReference type="EMBL" id="OW152824">
    <property type="protein sequence ID" value="CAH2040896.1"/>
    <property type="molecule type" value="Genomic_DNA"/>
</dbReference>
<organism evidence="1 2">
    <name type="scientific">Iphiclides podalirius</name>
    <name type="common">scarce swallowtail</name>
    <dbReference type="NCBI Taxonomy" id="110791"/>
    <lineage>
        <taxon>Eukaryota</taxon>
        <taxon>Metazoa</taxon>
        <taxon>Ecdysozoa</taxon>
        <taxon>Arthropoda</taxon>
        <taxon>Hexapoda</taxon>
        <taxon>Insecta</taxon>
        <taxon>Pterygota</taxon>
        <taxon>Neoptera</taxon>
        <taxon>Endopterygota</taxon>
        <taxon>Lepidoptera</taxon>
        <taxon>Glossata</taxon>
        <taxon>Ditrysia</taxon>
        <taxon>Papilionoidea</taxon>
        <taxon>Papilionidae</taxon>
        <taxon>Papilioninae</taxon>
        <taxon>Iphiclides</taxon>
    </lineage>
</organism>
<evidence type="ECO:0000313" key="1">
    <source>
        <dbReference type="EMBL" id="CAH2040896.1"/>
    </source>
</evidence>
<sequence>MDKISSLVKRGEGRPRFECSSCYGRTVKPAPNYVYHVTQFKNMWSASHDPNRGAATYIMAFNTAVAAQTFRI</sequence>
<protein>
    <submittedName>
        <fullName evidence="1">Uncharacterized protein</fullName>
    </submittedName>
</protein>
<dbReference type="Proteomes" id="UP000837857">
    <property type="component" value="Chromosome 12"/>
</dbReference>
<reference evidence="1" key="1">
    <citation type="submission" date="2022-03" db="EMBL/GenBank/DDBJ databases">
        <authorList>
            <person name="Martin H S."/>
        </authorList>
    </citation>
    <scope>NUCLEOTIDE SEQUENCE</scope>
</reference>
<evidence type="ECO:0000313" key="2">
    <source>
        <dbReference type="Proteomes" id="UP000837857"/>
    </source>
</evidence>